<dbReference type="EMBL" id="QAOT01000056">
    <property type="protein sequence ID" value="PTR05883.1"/>
    <property type="molecule type" value="Genomic_DNA"/>
</dbReference>
<organism evidence="2 3">
    <name type="scientific">Cereibacter azotoformans</name>
    <dbReference type="NCBI Taxonomy" id="43057"/>
    <lineage>
        <taxon>Bacteria</taxon>
        <taxon>Pseudomonadati</taxon>
        <taxon>Pseudomonadota</taxon>
        <taxon>Alphaproteobacteria</taxon>
        <taxon>Rhodobacterales</taxon>
        <taxon>Paracoccaceae</taxon>
        <taxon>Cereibacter</taxon>
    </lineage>
</organism>
<keyword evidence="3" id="KW-1185">Reference proteome</keyword>
<dbReference type="Proteomes" id="UP000244060">
    <property type="component" value="Unassembled WGS sequence"/>
</dbReference>
<reference evidence="2 3" key="1">
    <citation type="submission" date="2018-04" db="EMBL/GenBank/DDBJ databases">
        <title>Genomic Encyclopedia of Type Strains, Phase III (KMG-III): the genomes of soil and plant-associated and newly described type strains.</title>
        <authorList>
            <person name="Whitman W."/>
        </authorList>
    </citation>
    <scope>NUCLEOTIDE SEQUENCE [LARGE SCALE GENOMIC DNA]</scope>
    <source>
        <strain evidence="2 3">KA25</strain>
    </source>
</reference>
<gene>
    <name evidence="2" type="ORF">C8J28_1562</name>
</gene>
<protein>
    <recommendedName>
        <fullName evidence="4">Cys/Met metabolism pyridoxal-phosphate-dependent enzyme</fullName>
    </recommendedName>
</protein>
<evidence type="ECO:0000313" key="2">
    <source>
        <dbReference type="EMBL" id="PTR05883.1"/>
    </source>
</evidence>
<name>A0A2T5JIM1_9RHOB</name>
<dbReference type="RefSeq" id="WP_108222792.1">
    <property type="nucleotide sequence ID" value="NZ_QAOT01000056.1"/>
</dbReference>
<proteinExistence type="predicted"/>
<dbReference type="OrthoDB" id="7870353at2"/>
<feature type="signal peptide" evidence="1">
    <location>
        <begin position="1"/>
        <end position="19"/>
    </location>
</feature>
<evidence type="ECO:0000313" key="3">
    <source>
        <dbReference type="Proteomes" id="UP000244060"/>
    </source>
</evidence>
<evidence type="ECO:0008006" key="4">
    <source>
        <dbReference type="Google" id="ProtNLM"/>
    </source>
</evidence>
<keyword evidence="1" id="KW-0732">Signal</keyword>
<evidence type="ECO:0000256" key="1">
    <source>
        <dbReference type="SAM" id="SignalP"/>
    </source>
</evidence>
<sequence length="99" mass="10416">MRPAFALLILAFLAAPAMADPPEDAAAIDAASALACVSARYRGEALRIEAEDDGLVQEIRWLTPAGNVLDIEITGPGCRFLEVPDDGQSEARILPEGAP</sequence>
<feature type="chain" id="PRO_5015718777" description="Cys/Met metabolism pyridoxal-phosphate-dependent enzyme" evidence="1">
    <location>
        <begin position="20"/>
        <end position="99"/>
    </location>
</feature>
<dbReference type="AlphaFoldDB" id="A0A2T5JIM1"/>
<comment type="caution">
    <text evidence="2">The sequence shown here is derived from an EMBL/GenBank/DDBJ whole genome shotgun (WGS) entry which is preliminary data.</text>
</comment>
<accession>A0A2T5JIM1</accession>